<evidence type="ECO:0000313" key="2">
    <source>
        <dbReference type="EMBL" id="TRT81480.1"/>
    </source>
</evidence>
<dbReference type="AlphaFoldDB" id="A0A552A7P6"/>
<evidence type="ECO:0000259" key="1">
    <source>
        <dbReference type="Pfam" id="PF04151"/>
    </source>
</evidence>
<proteinExistence type="predicted"/>
<organism evidence="2 3">
    <name type="scientific">Microcystis aeruginosa Ma_OC_H_19870700_S124</name>
    <dbReference type="NCBI Taxonomy" id="2486262"/>
    <lineage>
        <taxon>Bacteria</taxon>
        <taxon>Bacillati</taxon>
        <taxon>Cyanobacteriota</taxon>
        <taxon>Cyanophyceae</taxon>
        <taxon>Oscillatoriophycideae</taxon>
        <taxon>Chroococcales</taxon>
        <taxon>Microcystaceae</taxon>
        <taxon>Microcystis</taxon>
    </lineage>
</organism>
<dbReference type="SUPFAM" id="SSF89260">
    <property type="entry name" value="Collagen-binding domain"/>
    <property type="match status" value="2"/>
</dbReference>
<dbReference type="Proteomes" id="UP000316280">
    <property type="component" value="Unassembled WGS sequence"/>
</dbReference>
<dbReference type="Gene3D" id="2.60.120.380">
    <property type="match status" value="2"/>
</dbReference>
<dbReference type="InterPro" id="IPR007280">
    <property type="entry name" value="Peptidase_C_arc/bac"/>
</dbReference>
<name>A0A552A7P6_MICAE</name>
<dbReference type="Pfam" id="PF04151">
    <property type="entry name" value="PPC"/>
    <property type="match status" value="1"/>
</dbReference>
<dbReference type="EMBL" id="SFBR01000212">
    <property type="protein sequence ID" value="TRT81480.1"/>
    <property type="molecule type" value="Genomic_DNA"/>
</dbReference>
<gene>
    <name evidence="2" type="ORF">EWV63_21980</name>
</gene>
<reference evidence="2 3" key="1">
    <citation type="submission" date="2019-01" db="EMBL/GenBank/DDBJ databases">
        <title>Coherence of Microcystis species and biogeography revealed through population genomics.</title>
        <authorList>
            <person name="Perez-Carrascal O.M."/>
            <person name="Terrat Y."/>
            <person name="Giani A."/>
            <person name="Fortin N."/>
            <person name="Tromas N."/>
            <person name="Shapiro B.J."/>
        </authorList>
    </citation>
    <scope>NUCLEOTIDE SEQUENCE [LARGE SCALE GENOMIC DNA]</scope>
    <source>
        <strain evidence="2">Ma_OC_H_19870700_S124</strain>
    </source>
</reference>
<feature type="domain" description="Peptidase C-terminal archaeal/bacterial" evidence="1">
    <location>
        <begin position="230"/>
        <end position="293"/>
    </location>
</feature>
<comment type="caution">
    <text evidence="2">The sequence shown here is derived from an EMBL/GenBank/DDBJ whole genome shotgun (WGS) entry which is preliminary data.</text>
</comment>
<protein>
    <recommendedName>
        <fullName evidence="1">Peptidase C-terminal archaeal/bacterial domain-containing protein</fullName>
    </recommendedName>
</protein>
<sequence>MRLNFMIKPRIDLLDTTPFSQVFSNLLSQGDELDFDNFDLLSNSQFQLKLGETTAEVNVFLLNSLGQVINFSVNEGNEEESLAQSLDSGTYSILVRPNRNLSISTDYNVAVSPTYIVEPKVVLPGSEFDFLSSQAIWQTNGVVKDQEILQVASIEPKTGFLVLDNPQAINNSLSSSGKIGNNSTWGYGNSNIDKYSSDDTPETAKKIGLLDATPFSQSFSDSVSQQDQLDFYNFDLLSNSQLQLKLSGMTADANVFLLNSLGQTINFSVNKGNEDESLTQSLDPGTYYILVRSNRNLSISTNYNLTVSATYIVDDVLVSNPEVPLPDPEFDSLSSQAVWQAGGGINDNGILQLAPIDPETGFLLLDNIKALDNGLPSLGKTENGPEWAYGNSLKIVYNKTVNGKIVFNKAEWTGTTWKKGSIIDSQGNPLEGISPLTHLDKNFGLLSYLKDIKVGNTTVRLSAWADLDNQGIGGILPGERRRWVEGERSILLTQEVAGYEQLFKFNIDTNSLEQLTFDATDKVGDAFMFRAPEFNNELIFFVAETTIDNNFRPNQHSVYRKVNGQWTKIQTIVSPVPELPIITGHEPFTINGHSYIAFNISKGGPKGERVLDGSQQVWFSGVGPNEEDGLVKLRRVSSDNGTINSNKIPDPEAYVTQAQDKAFIYYSTTEVVGGVSTIHRADTGLGTNSVLGSEIQPNIPVVDNFNLIG</sequence>
<evidence type="ECO:0000313" key="3">
    <source>
        <dbReference type="Proteomes" id="UP000316280"/>
    </source>
</evidence>
<accession>A0A552A7P6</accession>